<keyword evidence="7" id="KW-1185">Reference proteome</keyword>
<accession>A0A9N9MX03</accession>
<dbReference type="Gene3D" id="1.20.1270.60">
    <property type="entry name" value="Arfaptin homology (AH) domain/BAR domain"/>
    <property type="match status" value="1"/>
</dbReference>
<dbReference type="InterPro" id="IPR008936">
    <property type="entry name" value="Rho_GTPase_activation_prot"/>
</dbReference>
<dbReference type="PANTHER" id="PTHR14130:SF14">
    <property type="entry name" value="RHO GTPASE-ACTIVATING PROTEIN 92B"/>
    <property type="match status" value="1"/>
</dbReference>
<feature type="region of interest" description="Disordered" evidence="3">
    <location>
        <begin position="829"/>
        <end position="885"/>
    </location>
</feature>
<dbReference type="SMART" id="SM00721">
    <property type="entry name" value="BAR"/>
    <property type="match status" value="1"/>
</dbReference>
<feature type="compositionally biased region" description="Basic and acidic residues" evidence="3">
    <location>
        <begin position="488"/>
        <end position="497"/>
    </location>
</feature>
<keyword evidence="2" id="KW-0597">Phosphoprotein</keyword>
<feature type="domain" description="BAR" evidence="5">
    <location>
        <begin position="1"/>
        <end position="225"/>
    </location>
</feature>
<feature type="compositionally biased region" description="Polar residues" evidence="3">
    <location>
        <begin position="498"/>
        <end position="511"/>
    </location>
</feature>
<keyword evidence="1" id="KW-0343">GTPase activation</keyword>
<dbReference type="AlphaFoldDB" id="A0A9N9MX03"/>
<feature type="domain" description="Rho-GAP" evidence="4">
    <location>
        <begin position="249"/>
        <end position="422"/>
    </location>
</feature>
<dbReference type="EMBL" id="OU892282">
    <property type="protein sequence ID" value="CAG9770390.1"/>
    <property type="molecule type" value="Genomic_DNA"/>
</dbReference>
<dbReference type="Pfam" id="PF03114">
    <property type="entry name" value="BAR"/>
    <property type="match status" value="1"/>
</dbReference>
<dbReference type="GO" id="GO:0007165">
    <property type="term" value="P:signal transduction"/>
    <property type="evidence" value="ECO:0007669"/>
    <property type="project" value="InterPro"/>
</dbReference>
<dbReference type="Pfam" id="PF00620">
    <property type="entry name" value="RhoGAP"/>
    <property type="match status" value="1"/>
</dbReference>
<feature type="compositionally biased region" description="Pro residues" evidence="3">
    <location>
        <begin position="866"/>
        <end position="875"/>
    </location>
</feature>
<protein>
    <recommendedName>
        <fullName evidence="8">Rho GTPase-activating protein 17</fullName>
    </recommendedName>
</protein>
<evidence type="ECO:0000313" key="7">
    <source>
        <dbReference type="Proteomes" id="UP001152799"/>
    </source>
</evidence>
<dbReference type="InterPro" id="IPR047165">
    <property type="entry name" value="RHG17/44/SH3BP1-like"/>
</dbReference>
<dbReference type="GO" id="GO:0005737">
    <property type="term" value="C:cytoplasm"/>
    <property type="evidence" value="ECO:0007669"/>
    <property type="project" value="InterPro"/>
</dbReference>
<evidence type="ECO:0000313" key="6">
    <source>
        <dbReference type="EMBL" id="CAG9770390.1"/>
    </source>
</evidence>
<dbReference type="InterPro" id="IPR000198">
    <property type="entry name" value="RhoGAP_dom"/>
</dbReference>
<feature type="compositionally biased region" description="Polar residues" evidence="3">
    <location>
        <begin position="633"/>
        <end position="656"/>
    </location>
</feature>
<dbReference type="InterPro" id="IPR004148">
    <property type="entry name" value="BAR_dom"/>
</dbReference>
<dbReference type="SUPFAM" id="SSF103657">
    <property type="entry name" value="BAR/IMD domain-like"/>
    <property type="match status" value="1"/>
</dbReference>
<evidence type="ECO:0000256" key="1">
    <source>
        <dbReference type="ARBA" id="ARBA00022468"/>
    </source>
</evidence>
<dbReference type="GO" id="GO:0032956">
    <property type="term" value="P:regulation of actin cytoskeleton organization"/>
    <property type="evidence" value="ECO:0007669"/>
    <property type="project" value="TreeGrafter"/>
</dbReference>
<dbReference type="SUPFAM" id="SSF48350">
    <property type="entry name" value="GTPase activation domain, GAP"/>
    <property type="match status" value="1"/>
</dbReference>
<feature type="region of interest" description="Disordered" evidence="3">
    <location>
        <begin position="451"/>
        <end position="538"/>
    </location>
</feature>
<organism evidence="6 7">
    <name type="scientific">Ceutorhynchus assimilis</name>
    <name type="common">cabbage seed weevil</name>
    <dbReference type="NCBI Taxonomy" id="467358"/>
    <lineage>
        <taxon>Eukaryota</taxon>
        <taxon>Metazoa</taxon>
        <taxon>Ecdysozoa</taxon>
        <taxon>Arthropoda</taxon>
        <taxon>Hexapoda</taxon>
        <taxon>Insecta</taxon>
        <taxon>Pterygota</taxon>
        <taxon>Neoptera</taxon>
        <taxon>Endopterygota</taxon>
        <taxon>Coleoptera</taxon>
        <taxon>Polyphaga</taxon>
        <taxon>Cucujiformia</taxon>
        <taxon>Curculionidae</taxon>
        <taxon>Ceutorhynchinae</taxon>
        <taxon>Ceutorhynchus</taxon>
    </lineage>
</organism>
<feature type="compositionally biased region" description="Polar residues" evidence="3">
    <location>
        <begin position="603"/>
        <end position="615"/>
    </location>
</feature>
<evidence type="ECO:0000259" key="5">
    <source>
        <dbReference type="SMART" id="SM00721"/>
    </source>
</evidence>
<dbReference type="PANTHER" id="PTHR14130">
    <property type="entry name" value="3BP-1 RELATED RHOGAP"/>
    <property type="match status" value="1"/>
</dbReference>
<proteinExistence type="predicted"/>
<dbReference type="OrthoDB" id="19923at2759"/>
<feature type="region of interest" description="Disordered" evidence="3">
    <location>
        <begin position="751"/>
        <end position="789"/>
    </location>
</feature>
<dbReference type="GO" id="GO:0035020">
    <property type="term" value="P:regulation of Rac protein signal transduction"/>
    <property type="evidence" value="ECO:0007669"/>
    <property type="project" value="TreeGrafter"/>
</dbReference>
<reference evidence="6" key="1">
    <citation type="submission" date="2022-01" db="EMBL/GenBank/DDBJ databases">
        <authorList>
            <person name="King R."/>
        </authorList>
    </citation>
    <scope>NUCLEOTIDE SEQUENCE</scope>
</reference>
<feature type="region of interest" description="Disordered" evidence="3">
    <location>
        <begin position="603"/>
        <end position="656"/>
    </location>
</feature>
<gene>
    <name evidence="6" type="ORF">CEUTPL_LOCUS10844</name>
</gene>
<sequence>MKKQFFRVKQLADQTFLKAEKSEVLNHEELQLADQRVDVLRSALVAVNKKICPNGPISDKEKRLKKCLEYQIGSSFVEEARDEKDCILLQHVLKISGNAEQDLAKEYAEHEAKVEEMVYGPLQKVIENELPSILKQKHNLKKYCLDKDSASNRYQATKKETLKEDMEEAESKVEQSRDALAIEMYNLLGRENELSSYILQLLKLQRGYHESALKNLENIIPQLEKTIGDSPVKRVFGVSLQEHLRVNGRRLAYPLEICVTALQEHSMSEEGLFRIAGGLSKVKRLKAAIDSGCFAYLIPEYNDHHVLASTLKSYLRELPEPLLTYHLHKEWVHSMQYPDNQKVEVVKHLLNKLPQENKDNLAYLIQFLARLTGHTENKMSSSNIAIVMAPNLLWNKNEEMNVNMGNCVTINMLVELLIKEVNQFFPDEITGLLTIADLYQDEELLRHNGKFPLDHTDATSTENLVDSPRPNLRKKKPAAPVPPNATNHRNEFDHMTDKLSNSYPSGSSTLNRPPKPKEPPAKMRTSTGVNTEENDLSLSRKRSFSKDDIKLVNIAASISQNVVQSTVVAQPLVSNDVSKVGSKSPHTVLEEPERNFKTTVTHHVGSSANEESNSIPKPVAAPRPSLLSDERTPSGNISRNPSIRSMSGSDIMSKSNNSAEFGDVQLRRKEMLNKPEVPARPSTLMSVKRSSMDIDPTLQKTQCSVYSVANKQQPSIVNIQNRTEKIQLGHDVMMAEKEKFLGHFPAPRASLENKFNDINSNRDRSRPTSTSGDMKPTIPPKSPSLSKSNEKLDIARSNDQLEMLKPQDDNLFDKIMTSKSSEKLNELNENRFLNKASHTRTRSDGNIMELGLLHTPPSPRSLNKPTEPPPPPPVIKKPAPESTDF</sequence>
<evidence type="ECO:0000256" key="3">
    <source>
        <dbReference type="SAM" id="MobiDB-lite"/>
    </source>
</evidence>
<evidence type="ECO:0000259" key="4">
    <source>
        <dbReference type="SMART" id="SM00324"/>
    </source>
</evidence>
<dbReference type="GO" id="GO:0005096">
    <property type="term" value="F:GTPase activator activity"/>
    <property type="evidence" value="ECO:0007669"/>
    <property type="project" value="UniProtKB-KW"/>
</dbReference>
<dbReference type="Proteomes" id="UP001152799">
    <property type="component" value="Chromosome 6"/>
</dbReference>
<name>A0A9N9MX03_9CUCU</name>
<evidence type="ECO:0000256" key="2">
    <source>
        <dbReference type="ARBA" id="ARBA00022553"/>
    </source>
</evidence>
<dbReference type="Gene3D" id="1.10.555.10">
    <property type="entry name" value="Rho GTPase activation protein"/>
    <property type="match status" value="1"/>
</dbReference>
<dbReference type="InterPro" id="IPR027267">
    <property type="entry name" value="AH/BAR_dom_sf"/>
</dbReference>
<dbReference type="SMART" id="SM00324">
    <property type="entry name" value="RhoGAP"/>
    <property type="match status" value="1"/>
</dbReference>
<evidence type="ECO:0008006" key="8">
    <source>
        <dbReference type="Google" id="ProtNLM"/>
    </source>
</evidence>
<dbReference type="FunFam" id="1.10.555.10:FF:000001">
    <property type="entry name" value="Rho GTPase activating protein 44"/>
    <property type="match status" value="1"/>
</dbReference>